<evidence type="ECO:0000256" key="1">
    <source>
        <dbReference type="SAM" id="MobiDB-lite"/>
    </source>
</evidence>
<comment type="caution">
    <text evidence="2">The sequence shown here is derived from an EMBL/GenBank/DDBJ whole genome shotgun (WGS) entry which is preliminary data.</text>
</comment>
<accession>A0A1A6HE91</accession>
<organism evidence="2 3">
    <name type="scientific">Neotoma lepida</name>
    <name type="common">Desert woodrat</name>
    <dbReference type="NCBI Taxonomy" id="56216"/>
    <lineage>
        <taxon>Eukaryota</taxon>
        <taxon>Metazoa</taxon>
        <taxon>Chordata</taxon>
        <taxon>Craniata</taxon>
        <taxon>Vertebrata</taxon>
        <taxon>Euteleostomi</taxon>
        <taxon>Mammalia</taxon>
        <taxon>Eutheria</taxon>
        <taxon>Euarchontoglires</taxon>
        <taxon>Glires</taxon>
        <taxon>Rodentia</taxon>
        <taxon>Myomorpha</taxon>
        <taxon>Muroidea</taxon>
        <taxon>Cricetidae</taxon>
        <taxon>Neotominae</taxon>
        <taxon>Neotoma</taxon>
    </lineage>
</organism>
<protein>
    <submittedName>
        <fullName evidence="2">Uncharacterized protein</fullName>
    </submittedName>
</protein>
<sequence>AGAERVARWGHAFHEGSAEGSEPLRQPPPAGKLRSPELWPALRLGRPMWGFGSAAVGRPGAVHPGGRLGRSVFKMMPVQVMHQTAACCLDLVTCPSTPLLRDSNESPSTSHWTADVRPTAPGLHEQDARHGPRVQQWWPLGLRSLPKVCEQQHCAPDSGILKEVCHS</sequence>
<feature type="non-terminal residue" evidence="2">
    <location>
        <position position="167"/>
    </location>
</feature>
<name>A0A1A6HE91_NEOLE</name>
<keyword evidence="3" id="KW-1185">Reference proteome</keyword>
<dbReference type="EMBL" id="LZPO01034951">
    <property type="protein sequence ID" value="OBS76245.1"/>
    <property type="molecule type" value="Genomic_DNA"/>
</dbReference>
<dbReference type="AlphaFoldDB" id="A0A1A6HE91"/>
<evidence type="ECO:0000313" key="2">
    <source>
        <dbReference type="EMBL" id="OBS76245.1"/>
    </source>
</evidence>
<gene>
    <name evidence="2" type="ORF">A6R68_17305</name>
</gene>
<reference evidence="2 3" key="1">
    <citation type="submission" date="2016-06" db="EMBL/GenBank/DDBJ databases">
        <title>The Draft Genome Sequence and Annotation of the Desert Woodrat Neotoma lepida.</title>
        <authorList>
            <person name="Campbell M."/>
            <person name="Oakeson K.F."/>
            <person name="Yandell M."/>
            <person name="Halpert J.R."/>
            <person name="Dearing D."/>
        </authorList>
    </citation>
    <scope>NUCLEOTIDE SEQUENCE [LARGE SCALE GENOMIC DNA]</scope>
    <source>
        <strain evidence="2">417</strain>
        <tissue evidence="2">Liver</tissue>
    </source>
</reference>
<feature type="non-terminal residue" evidence="2">
    <location>
        <position position="1"/>
    </location>
</feature>
<proteinExistence type="predicted"/>
<feature type="region of interest" description="Disordered" evidence="1">
    <location>
        <begin position="1"/>
        <end position="35"/>
    </location>
</feature>
<dbReference type="Proteomes" id="UP000092124">
    <property type="component" value="Unassembled WGS sequence"/>
</dbReference>
<evidence type="ECO:0000313" key="3">
    <source>
        <dbReference type="Proteomes" id="UP000092124"/>
    </source>
</evidence>